<keyword evidence="1" id="KW-0812">Transmembrane</keyword>
<name>A0A0F9ELJ0_9ZZZZ</name>
<feature type="transmembrane region" description="Helical" evidence="1">
    <location>
        <begin position="25"/>
        <end position="55"/>
    </location>
</feature>
<evidence type="ECO:0000256" key="1">
    <source>
        <dbReference type="SAM" id="Phobius"/>
    </source>
</evidence>
<reference evidence="2" key="1">
    <citation type="journal article" date="2015" name="Nature">
        <title>Complex archaea that bridge the gap between prokaryotes and eukaryotes.</title>
        <authorList>
            <person name="Spang A."/>
            <person name="Saw J.H."/>
            <person name="Jorgensen S.L."/>
            <person name="Zaremba-Niedzwiedzka K."/>
            <person name="Martijn J."/>
            <person name="Lind A.E."/>
            <person name="van Eijk R."/>
            <person name="Schleper C."/>
            <person name="Guy L."/>
            <person name="Ettema T.J."/>
        </authorList>
    </citation>
    <scope>NUCLEOTIDE SEQUENCE</scope>
</reference>
<keyword evidence="1" id="KW-1133">Transmembrane helix</keyword>
<dbReference type="AlphaFoldDB" id="A0A0F9ELJ0"/>
<proteinExistence type="predicted"/>
<gene>
    <name evidence="2" type="ORF">LCGC14_2412420</name>
</gene>
<accession>A0A0F9ELJ0</accession>
<protein>
    <submittedName>
        <fullName evidence="2">Uncharacterized protein</fullName>
    </submittedName>
</protein>
<organism evidence="2">
    <name type="scientific">marine sediment metagenome</name>
    <dbReference type="NCBI Taxonomy" id="412755"/>
    <lineage>
        <taxon>unclassified sequences</taxon>
        <taxon>metagenomes</taxon>
        <taxon>ecological metagenomes</taxon>
    </lineage>
</organism>
<keyword evidence="1" id="KW-0472">Membrane</keyword>
<sequence>MDVEAVEKVLKLIVDLDLDLESNSLMWAAVAYFGFGLVKSLAGYAVLGAVGIYFIKTIKWAMASQTKDTQDANK</sequence>
<comment type="caution">
    <text evidence="2">The sequence shown here is derived from an EMBL/GenBank/DDBJ whole genome shotgun (WGS) entry which is preliminary data.</text>
</comment>
<dbReference type="EMBL" id="LAZR01036481">
    <property type="protein sequence ID" value="KKL24728.1"/>
    <property type="molecule type" value="Genomic_DNA"/>
</dbReference>
<evidence type="ECO:0000313" key="2">
    <source>
        <dbReference type="EMBL" id="KKL24728.1"/>
    </source>
</evidence>